<dbReference type="EMBL" id="JABWGN010000019">
    <property type="protein sequence ID" value="NUW37285.1"/>
    <property type="molecule type" value="Genomic_DNA"/>
</dbReference>
<dbReference type="Pfam" id="PF13676">
    <property type="entry name" value="TIR_2"/>
    <property type="match status" value="1"/>
</dbReference>
<evidence type="ECO:0000256" key="1">
    <source>
        <dbReference type="ARBA" id="ARBA00022574"/>
    </source>
</evidence>
<feature type="repeat" description="WD" evidence="3">
    <location>
        <begin position="375"/>
        <end position="407"/>
    </location>
</feature>
<keyword evidence="2" id="KW-0677">Repeat</keyword>
<evidence type="ECO:0000313" key="7">
    <source>
        <dbReference type="EMBL" id="NUW37285.1"/>
    </source>
</evidence>
<feature type="repeat" description="WD" evidence="3">
    <location>
        <begin position="702"/>
        <end position="734"/>
    </location>
</feature>
<evidence type="ECO:0000256" key="4">
    <source>
        <dbReference type="SAM" id="MobiDB-lite"/>
    </source>
</evidence>
<dbReference type="PROSITE" id="PS50082">
    <property type="entry name" value="WD_REPEATS_2"/>
    <property type="match status" value="10"/>
</dbReference>
<evidence type="ECO:0000313" key="8">
    <source>
        <dbReference type="Proteomes" id="UP000586042"/>
    </source>
</evidence>
<protein>
    <submittedName>
        <fullName evidence="7">TIR domain-containing protein</fullName>
    </submittedName>
</protein>
<dbReference type="InterPro" id="IPR035897">
    <property type="entry name" value="Toll_tir_struct_dom_sf"/>
</dbReference>
<dbReference type="RefSeq" id="WP_175594722.1">
    <property type="nucleotide sequence ID" value="NZ_JABWGN010000019.1"/>
</dbReference>
<evidence type="ECO:0000259" key="6">
    <source>
        <dbReference type="PROSITE" id="PS50104"/>
    </source>
</evidence>
<name>A0A7Y6IGR6_9ACTN</name>
<accession>A0A7Y6IGR6</accession>
<feature type="repeat" description="WD" evidence="3">
    <location>
        <begin position="290"/>
        <end position="324"/>
    </location>
</feature>
<dbReference type="PROSITE" id="PS00678">
    <property type="entry name" value="WD_REPEATS_1"/>
    <property type="match status" value="4"/>
</dbReference>
<feature type="repeat" description="WD" evidence="3">
    <location>
        <begin position="754"/>
        <end position="778"/>
    </location>
</feature>
<dbReference type="PROSITE" id="PS50294">
    <property type="entry name" value="WD_REPEATS_REGION"/>
    <property type="match status" value="6"/>
</dbReference>
<evidence type="ECO:0000256" key="3">
    <source>
        <dbReference type="PROSITE-ProRule" id="PRU00221"/>
    </source>
</evidence>
<dbReference type="Gene3D" id="3.40.50.10140">
    <property type="entry name" value="Toll/interleukin-1 receptor homology (TIR) domain"/>
    <property type="match status" value="1"/>
</dbReference>
<dbReference type="PRINTS" id="PR00320">
    <property type="entry name" value="GPROTEINBRPT"/>
</dbReference>
<dbReference type="PANTHER" id="PTHR19848">
    <property type="entry name" value="WD40 REPEAT PROTEIN"/>
    <property type="match status" value="1"/>
</dbReference>
<keyword evidence="1 3" id="KW-0853">WD repeat</keyword>
<dbReference type="SUPFAM" id="SSF52200">
    <property type="entry name" value="Toll/Interleukin receptor TIR domain"/>
    <property type="match status" value="1"/>
</dbReference>
<feature type="domain" description="TIR" evidence="6">
    <location>
        <begin position="5"/>
        <end position="153"/>
    </location>
</feature>
<keyword evidence="5" id="KW-0812">Transmembrane</keyword>
<comment type="caution">
    <text evidence="7">The sequence shown here is derived from an EMBL/GenBank/DDBJ whole genome shotgun (WGS) entry which is preliminary data.</text>
</comment>
<keyword evidence="5" id="KW-1133">Transmembrane helix</keyword>
<feature type="region of interest" description="Disordered" evidence="4">
    <location>
        <begin position="505"/>
        <end position="530"/>
    </location>
</feature>
<dbReference type="Pfam" id="PF00400">
    <property type="entry name" value="WD40"/>
    <property type="match status" value="11"/>
</dbReference>
<dbReference type="Proteomes" id="UP000586042">
    <property type="component" value="Unassembled WGS sequence"/>
</dbReference>
<dbReference type="Gene3D" id="2.130.10.10">
    <property type="entry name" value="YVTN repeat-like/Quinoprotein amine dehydrogenase"/>
    <property type="match status" value="5"/>
</dbReference>
<feature type="repeat" description="WD" evidence="3">
    <location>
        <begin position="921"/>
        <end position="962"/>
    </location>
</feature>
<dbReference type="InterPro" id="IPR001680">
    <property type="entry name" value="WD40_rpt"/>
</dbReference>
<dbReference type="SMART" id="SM00255">
    <property type="entry name" value="TIR"/>
    <property type="match status" value="1"/>
</dbReference>
<dbReference type="PANTHER" id="PTHR19848:SF8">
    <property type="entry name" value="F-BOX AND WD REPEAT DOMAIN CONTAINING 7"/>
    <property type="match status" value="1"/>
</dbReference>
<keyword evidence="8" id="KW-1185">Reference proteome</keyword>
<proteinExistence type="predicted"/>
<keyword evidence="5" id="KW-0472">Membrane</keyword>
<dbReference type="SMART" id="SM00320">
    <property type="entry name" value="WD40"/>
    <property type="match status" value="14"/>
</dbReference>
<dbReference type="SUPFAM" id="SSF50978">
    <property type="entry name" value="WD40 repeat-like"/>
    <property type="match status" value="1"/>
</dbReference>
<dbReference type="AlphaFoldDB" id="A0A7Y6IGR6"/>
<dbReference type="PROSITE" id="PS50104">
    <property type="entry name" value="TIR"/>
    <property type="match status" value="1"/>
</dbReference>
<dbReference type="GO" id="GO:0007165">
    <property type="term" value="P:signal transduction"/>
    <property type="evidence" value="ECO:0007669"/>
    <property type="project" value="InterPro"/>
</dbReference>
<feature type="repeat" description="WD" evidence="3">
    <location>
        <begin position="332"/>
        <end position="365"/>
    </location>
</feature>
<dbReference type="CDD" id="cd00200">
    <property type="entry name" value="WD40"/>
    <property type="match status" value="2"/>
</dbReference>
<feature type="region of interest" description="Disordered" evidence="4">
    <location>
        <begin position="548"/>
        <end position="573"/>
    </location>
</feature>
<dbReference type="InterPro" id="IPR036322">
    <property type="entry name" value="WD40_repeat_dom_sf"/>
</dbReference>
<evidence type="ECO:0000256" key="5">
    <source>
        <dbReference type="SAM" id="Phobius"/>
    </source>
</evidence>
<dbReference type="InterPro" id="IPR015943">
    <property type="entry name" value="WD40/YVTN_repeat-like_dom_sf"/>
</dbReference>
<feature type="repeat" description="WD" evidence="3">
    <location>
        <begin position="582"/>
        <end position="608"/>
    </location>
</feature>
<dbReference type="InterPro" id="IPR020472">
    <property type="entry name" value="WD40_PAC1"/>
</dbReference>
<dbReference type="InterPro" id="IPR019775">
    <property type="entry name" value="WD40_repeat_CS"/>
</dbReference>
<dbReference type="InterPro" id="IPR000157">
    <property type="entry name" value="TIR_dom"/>
</dbReference>
<organism evidence="7 8">
    <name type="scientific">Nonomuraea montanisoli</name>
    <dbReference type="NCBI Taxonomy" id="2741721"/>
    <lineage>
        <taxon>Bacteria</taxon>
        <taxon>Bacillati</taxon>
        <taxon>Actinomycetota</taxon>
        <taxon>Actinomycetes</taxon>
        <taxon>Streptosporangiales</taxon>
        <taxon>Streptosporangiaceae</taxon>
        <taxon>Nonomuraea</taxon>
    </lineage>
</organism>
<feature type="repeat" description="WD" evidence="3">
    <location>
        <begin position="417"/>
        <end position="449"/>
    </location>
</feature>
<feature type="repeat" description="WD" evidence="3">
    <location>
        <begin position="964"/>
        <end position="998"/>
    </location>
</feature>
<reference evidence="7 8" key="1">
    <citation type="submission" date="2020-06" db="EMBL/GenBank/DDBJ databases">
        <title>Nonomuraea sp. SMC257, a novel actinomycete isolated from soil.</title>
        <authorList>
            <person name="Chanama M."/>
        </authorList>
    </citation>
    <scope>NUCLEOTIDE SEQUENCE [LARGE SCALE GENOMIC DNA]</scope>
    <source>
        <strain evidence="7 8">SMC257</strain>
    </source>
</reference>
<dbReference type="SUPFAM" id="SSF101908">
    <property type="entry name" value="Putative isomerase YbhE"/>
    <property type="match status" value="1"/>
</dbReference>
<sequence>MAEAAVYDAFISYSHTADARLAPLLEAGLRAMGKPWYRRRALRVFRDQASLPAAPELWPSIERALTASRHLVLLASPEAAASRWVRRELRWWRDNRSPSTVLIVLTGGELAWDDDLGGFDPSRTSALPAESLDWFRGEPLWVDLRWARGRTGLSPREPRLHGCVADVAAPLHGIDKDELIGEDLRQHRRTLRLTRAAAALLTVLAVLGGTMAVVAARNREEAAAKGELAERRALLAASRRLAAEAIPLLDDDPVLSTRLSLAAFRLADTAEARSALLTQVLRRSRVAAFLPVLSGPVSALAFSPDGRTLATGTYDGRLDLWDVRGLGHLASLPAHTDTVKSLAFAPDGRLLASGGYDGRLYLWDVARRARTGPALPAPAKAVSGVAFSPDGRLLASATDRAVLLWDVARRARHGRPLTGHTAEVTSVAFNRDGRLLVSGGDDGKVIVWDAARGTRHGPPLAGGADPVYGVAFAPGGSGAAPGPAGATSGAGVTNGAARGLTSARMRDGVTGGGVRAGRADRVTGGSVRAGRADRVTGGVASARMADGATGGITRGGRADGAVASRSGSVPGPDHAAVAPVTEGEIVASGSMDGSVALWDLRTGRARLLRRPTGVGDAVHGVAFGPDGRTLVTVSENGAADLWDLTAAKPRATRLTTGPRPVTTVASAATSGGPAGTLFATGDAAGRVVLWDPAAGGRLDRRLTGHTERVTGLAFGPDGRTLAAASDDDAIILWDPARATPRGEPLRDDTVTVSTAVAFAPDGRTLAAAGYDAAITLWDTARHAVLGRLVAPDRQVPARLAFAPDGRTLAAGDLRGGVTFWDVPRRALVAGPFPGPPPTGAQNGITGLAYGAGGTLVSAGADGTLTWWDTRHRVSARVHRPAVVGGMAAGPRGTTMALAGGGLDGGVTFWDGAARRPLTAPLAGHAGPVNAVVVSPDGRTFATGGDDGRVVLWDAAARTRLSPPLTGHTREVLILAFSADGRTLASAGDDRAVVLWDVDPASWERRLCGLVGTGLTDAQWREYAPDVPAVRTCA</sequence>
<gene>
    <name evidence="7" type="ORF">HTZ77_38690</name>
</gene>
<feature type="repeat" description="WD" evidence="3">
    <location>
        <begin position="611"/>
        <end position="652"/>
    </location>
</feature>
<evidence type="ECO:0000256" key="2">
    <source>
        <dbReference type="ARBA" id="ARBA00022737"/>
    </source>
</evidence>
<feature type="transmembrane region" description="Helical" evidence="5">
    <location>
        <begin position="196"/>
        <end position="216"/>
    </location>
</feature>